<evidence type="ECO:0000313" key="5">
    <source>
        <dbReference type="EMBL" id="MBL7629064.1"/>
    </source>
</evidence>
<dbReference type="Pfam" id="PF13692">
    <property type="entry name" value="Glyco_trans_1_4"/>
    <property type="match status" value="1"/>
</dbReference>
<evidence type="ECO:0000313" key="6">
    <source>
        <dbReference type="Proteomes" id="UP000604475"/>
    </source>
</evidence>
<keyword evidence="2" id="KW-0808">Transferase</keyword>
<organism evidence="5 6">
    <name type="scientific">Frankia nepalensis</name>
    <dbReference type="NCBI Taxonomy" id="1836974"/>
    <lineage>
        <taxon>Bacteria</taxon>
        <taxon>Bacillati</taxon>
        <taxon>Actinomycetota</taxon>
        <taxon>Actinomycetes</taxon>
        <taxon>Frankiales</taxon>
        <taxon>Frankiaceae</taxon>
        <taxon>Frankia</taxon>
    </lineage>
</organism>
<feature type="region of interest" description="Disordered" evidence="3">
    <location>
        <begin position="1"/>
        <end position="20"/>
    </location>
</feature>
<evidence type="ECO:0000259" key="4">
    <source>
        <dbReference type="Pfam" id="PF13579"/>
    </source>
</evidence>
<dbReference type="InterPro" id="IPR050194">
    <property type="entry name" value="Glycosyltransferase_grp1"/>
</dbReference>
<gene>
    <name evidence="5" type="ORF">I7412_18255</name>
</gene>
<feature type="domain" description="Glycosyltransferase subfamily 4-like N-terminal" evidence="4">
    <location>
        <begin position="37"/>
        <end position="221"/>
    </location>
</feature>
<dbReference type="InterPro" id="IPR028098">
    <property type="entry name" value="Glyco_trans_4-like_N"/>
</dbReference>
<reference evidence="5" key="1">
    <citation type="submission" date="2020-12" db="EMBL/GenBank/DDBJ databases">
        <title>Genomic characterization of non-nitrogen-fixing Frankia strains.</title>
        <authorList>
            <person name="Carlos-Shanley C."/>
            <person name="Guerra T."/>
            <person name="Hahn D."/>
        </authorList>
    </citation>
    <scope>NUCLEOTIDE SEQUENCE</scope>
    <source>
        <strain evidence="5">CN6</strain>
    </source>
</reference>
<dbReference type="Pfam" id="PF13579">
    <property type="entry name" value="Glyco_trans_4_4"/>
    <property type="match status" value="1"/>
</dbReference>
<dbReference type="GO" id="GO:1901137">
    <property type="term" value="P:carbohydrate derivative biosynthetic process"/>
    <property type="evidence" value="ECO:0007669"/>
    <property type="project" value="UniProtKB-ARBA"/>
</dbReference>
<keyword evidence="6" id="KW-1185">Reference proteome</keyword>
<evidence type="ECO:0000256" key="1">
    <source>
        <dbReference type="ARBA" id="ARBA00022676"/>
    </source>
</evidence>
<protein>
    <submittedName>
        <fullName evidence="5">Glycosyltransferase</fullName>
    </submittedName>
</protein>
<evidence type="ECO:0000256" key="3">
    <source>
        <dbReference type="SAM" id="MobiDB-lite"/>
    </source>
</evidence>
<dbReference type="PANTHER" id="PTHR45947">
    <property type="entry name" value="SULFOQUINOVOSYL TRANSFERASE SQD2"/>
    <property type="match status" value="1"/>
</dbReference>
<proteinExistence type="predicted"/>
<dbReference type="RefSeq" id="WP_203007183.1">
    <property type="nucleotide sequence ID" value="NZ_JADWYU010000380.1"/>
</dbReference>
<sequence>MTTVSGPITRPPAQPTPRGGPRVLVAHNLYRSAAPSGENSVVLEDVTRLRAAGVEVATVFTSSDDIPRLPPAARLGVAAGPVINPAGVRRFAAALSSFAPDVVHLHNVFPLLSPWVIRTARAAGVPVVQTVHNYRHTCVGGNRYRDGSTCDDCLGSLLPLPAVRHGCYRESRLQTLPMVVSAVAHRSTWRSVDTFIAPTSFLADQLTRSGIEADRIVVFPNTAADPGPPTTPGQDVLFVGRLEEMKGPDLLVDAWAAAGPPAGARLRIAGSGPLGHALAERARGKPGIELLGRLDAAGVAAQMRLAALVAIPSRCYEAQPRAMVEAFAHGRGVLGSDHGATALLGAEGLGWSVPPTVDAIRAALAVLRDRPALEAASTRARARYEAEHREPLSVSRLVELYASVAARGRRADQG</sequence>
<dbReference type="SUPFAM" id="SSF53756">
    <property type="entry name" value="UDP-Glycosyltransferase/glycogen phosphorylase"/>
    <property type="match status" value="1"/>
</dbReference>
<dbReference type="Gene3D" id="3.40.50.2000">
    <property type="entry name" value="Glycogen Phosphorylase B"/>
    <property type="match status" value="2"/>
</dbReference>
<dbReference type="Proteomes" id="UP000604475">
    <property type="component" value="Unassembled WGS sequence"/>
</dbReference>
<dbReference type="PANTHER" id="PTHR45947:SF13">
    <property type="entry name" value="TRANSFERASE"/>
    <property type="match status" value="1"/>
</dbReference>
<dbReference type="EMBL" id="JAEACQ010000207">
    <property type="protein sequence ID" value="MBL7629064.1"/>
    <property type="molecule type" value="Genomic_DNA"/>
</dbReference>
<evidence type="ECO:0000256" key="2">
    <source>
        <dbReference type="ARBA" id="ARBA00022679"/>
    </source>
</evidence>
<comment type="caution">
    <text evidence="5">The sequence shown here is derived from an EMBL/GenBank/DDBJ whole genome shotgun (WGS) entry which is preliminary data.</text>
</comment>
<accession>A0A937RKM4</accession>
<name>A0A937RKM4_9ACTN</name>
<dbReference type="AlphaFoldDB" id="A0A937RKM4"/>
<dbReference type="GO" id="GO:0016757">
    <property type="term" value="F:glycosyltransferase activity"/>
    <property type="evidence" value="ECO:0007669"/>
    <property type="project" value="UniProtKB-KW"/>
</dbReference>
<keyword evidence="1" id="KW-0328">Glycosyltransferase</keyword>